<proteinExistence type="predicted"/>
<protein>
    <submittedName>
        <fullName evidence="1">Uncharacterized protein</fullName>
    </submittedName>
</protein>
<gene>
    <name evidence="1" type="ORF">OZSIB_4374</name>
</gene>
<dbReference type="Proteomes" id="UP000252355">
    <property type="component" value="Unassembled WGS sequence"/>
</dbReference>
<organism evidence="1 2">
    <name type="scientific">Candidatus Ozemobacter sibiricus</name>
    <dbReference type="NCBI Taxonomy" id="2268124"/>
    <lineage>
        <taxon>Bacteria</taxon>
        <taxon>Candidatus Ozemobacteria</taxon>
        <taxon>Candidatus Ozemobacterales</taxon>
        <taxon>Candidatus Ozemobacteraceae</taxon>
        <taxon>Candidatus Ozemobacter</taxon>
    </lineage>
</organism>
<accession>A0A367Z961</accession>
<dbReference type="AlphaFoldDB" id="A0A367Z961"/>
<evidence type="ECO:0000313" key="1">
    <source>
        <dbReference type="EMBL" id="RCK74638.1"/>
    </source>
</evidence>
<name>A0A367Z961_9BACT</name>
<comment type="caution">
    <text evidence="1">The sequence shown here is derived from an EMBL/GenBank/DDBJ whole genome shotgun (WGS) entry which is preliminary data.</text>
</comment>
<evidence type="ECO:0000313" key="2">
    <source>
        <dbReference type="Proteomes" id="UP000252355"/>
    </source>
</evidence>
<reference evidence="1 2" key="1">
    <citation type="submission" date="2018-05" db="EMBL/GenBank/DDBJ databases">
        <title>A metagenomic window into the 2 km-deep terrestrial subsurface aquifer revealed taxonomically and functionally diverse microbial community comprising novel uncultured bacterial lineages.</title>
        <authorList>
            <person name="Kadnikov V.V."/>
            <person name="Mardanov A.V."/>
            <person name="Beletsky A.V."/>
            <person name="Banks D."/>
            <person name="Pimenov N.V."/>
            <person name="Frank Y.A."/>
            <person name="Karnachuk O.V."/>
            <person name="Ravin N.V."/>
        </authorList>
    </citation>
    <scope>NUCLEOTIDE SEQUENCE [LARGE SCALE GENOMIC DNA]</scope>
    <source>
        <strain evidence="1">BY5</strain>
    </source>
</reference>
<dbReference type="EMBL" id="QOQW01000042">
    <property type="protein sequence ID" value="RCK74638.1"/>
    <property type="molecule type" value="Genomic_DNA"/>
</dbReference>
<sequence length="475" mass="53717">MTPTTCPICRSRKGKRHCAVHGALLCSACCGRERGRGLACPDQCGYARTGQAFALQRAADRRLGLLRERLRALSPSDEGIQGLLMYLESVVLRVFYEHPRLNDRDVRMVLDRWLADRQPNAPLLPNEPPPPAPDTPAGQALFEALKAVFTDRADTDPAFARQLERGISRVLLLVIDHHESNNPAAYLFFIRPFIPWKRVLAHSLNEFLESFEEDEEFGESGFGDNDDDDDSEEAIENATFSMDAMQQRALLEEAYDGKIPEQPVDVELLKYEIRHELPIPGMPDYNPPVVKEHPEIRDLIEDDPAAARRQIEEWLQQYPGNAVLTHFLVQVARFQNRPEEAARLAAENYRNHPDYLFARVDQAIELIKTKQLDDVPQVMGGKGFLLPAMYPDRKVFHISELSAVCGVAWQYFLAREKPVIANHYLNILRQVAPDHPLLQSEATHATGLLARLKAAFSNLFGSRPDRARTGTDDQD</sequence>